<organism evidence="2">
    <name type="scientific">Proteinivorax tanatarense</name>
    <dbReference type="NCBI Taxonomy" id="1260629"/>
    <lineage>
        <taxon>Bacteria</taxon>
        <taxon>Bacillati</taxon>
        <taxon>Bacillota</taxon>
        <taxon>Clostridia</taxon>
        <taxon>Eubacteriales</taxon>
        <taxon>Proteinivoracaceae</taxon>
        <taxon>Proteinivorax</taxon>
    </lineage>
</organism>
<accession>A0AAU7VN86</accession>
<sequence>MEETNSVIETDDYPEAVSKQKEEVRIAGGSFVYSCSETKKQYVYIALGERPTGGYSIKVSVEETKEKIIVKYQELKPDKDDIVTQAITYPDKMLVFERGKDVEIINKNNKE</sequence>
<evidence type="ECO:0000259" key="1">
    <source>
        <dbReference type="Pfam" id="PF14343"/>
    </source>
</evidence>
<name>A0AAU7VN86_9FIRM</name>
<dbReference type="InterPro" id="IPR025748">
    <property type="entry name" value="PrcB_C_dom"/>
</dbReference>
<reference evidence="2" key="2">
    <citation type="submission" date="2024-06" db="EMBL/GenBank/DDBJ databases">
        <authorList>
            <person name="Petrova K.O."/>
            <person name="Toshchakov S.V."/>
            <person name="Boltjanskaja Y.V."/>
            <person name="Kevbrin V."/>
        </authorList>
    </citation>
    <scope>NUCLEOTIDE SEQUENCE</scope>
    <source>
        <strain evidence="2">Z-910T</strain>
    </source>
</reference>
<dbReference type="GO" id="GO:0008233">
    <property type="term" value="F:peptidase activity"/>
    <property type="evidence" value="ECO:0007669"/>
    <property type="project" value="UniProtKB-KW"/>
</dbReference>
<dbReference type="AlphaFoldDB" id="A0AAU7VN86"/>
<feature type="domain" description="PrcB C-terminal" evidence="1">
    <location>
        <begin position="42"/>
        <end position="95"/>
    </location>
</feature>
<keyword evidence="2" id="KW-0645">Protease</keyword>
<dbReference type="GO" id="GO:0006508">
    <property type="term" value="P:proteolysis"/>
    <property type="evidence" value="ECO:0007669"/>
    <property type="project" value="UniProtKB-KW"/>
</dbReference>
<proteinExistence type="predicted"/>
<reference evidence="2" key="1">
    <citation type="journal article" date="2013" name="Extremophiles">
        <title>Proteinivorax tanatarense gen. nov., sp. nov., an anaerobic, haloalkaliphilic, proteolytic bacterium isolated from a decaying algal bloom, and proposal of Proteinivoraceae fam. nov.</title>
        <authorList>
            <person name="Kevbrin V."/>
            <person name="Boltyanskaya Y."/>
            <person name="Zhilina T."/>
            <person name="Kolganova T."/>
            <person name="Lavrentjeva E."/>
            <person name="Kuznetsov B."/>
        </authorList>
    </citation>
    <scope>NUCLEOTIDE SEQUENCE</scope>
    <source>
        <strain evidence="2">Z-910T</strain>
    </source>
</reference>
<dbReference type="Pfam" id="PF14343">
    <property type="entry name" value="PrcB_C"/>
    <property type="match status" value="1"/>
</dbReference>
<dbReference type="RefSeq" id="WP_350344172.1">
    <property type="nucleotide sequence ID" value="NZ_CP158367.1"/>
</dbReference>
<dbReference type="EMBL" id="CP158367">
    <property type="protein sequence ID" value="XBX75428.1"/>
    <property type="molecule type" value="Genomic_DNA"/>
</dbReference>
<evidence type="ECO:0000313" key="2">
    <source>
        <dbReference type="EMBL" id="XBX75428.1"/>
    </source>
</evidence>
<protein>
    <submittedName>
        <fullName evidence="2">Protease complex subunit PrcB family protein</fullName>
    </submittedName>
</protein>
<keyword evidence="2" id="KW-0378">Hydrolase</keyword>
<gene>
    <name evidence="2" type="ORF">PRVXT_000551</name>
</gene>